<gene>
    <name evidence="5" type="ORF">DS031_16710</name>
</gene>
<dbReference type="InterPro" id="IPR028082">
    <property type="entry name" value="Peripla_BP_I"/>
</dbReference>
<feature type="domain" description="Periplasmic binding protein" evidence="4">
    <location>
        <begin position="31"/>
        <end position="290"/>
    </location>
</feature>
<evidence type="ECO:0000313" key="5">
    <source>
        <dbReference type="EMBL" id="RBW68453.1"/>
    </source>
</evidence>
<sequence>MKKRSIYFLVIFVFTFILLGLVSFADKKPKVVVVVKDLNSEYWKIVKAGAERGFQDFGLDGSVIAPASGTVKEQAEVLENILKEKPDVLIISPIYPPSLTPILDQFVEQNIPVLLVDTDAAWEHKTAYIGTDNFDLGKKAGALLGSELHPGDKVAMIGRDECKDCSYINSPISSLRIKGAKLSLEAIGINIVAEKTDLSNNPILIKKEIEAILQEHPDLKGIMATNDIMALYAFKAMKKYRLTIPITGADGTTKMVELIEEETLPGSVTQNPYDMGYLSSNAALKVMNGKTVEKNIDSGVDIIIKENATQKLEFLKDLLR</sequence>
<comment type="similarity">
    <text evidence="2">Belongs to the bacterial solute-binding protein 2 family.</text>
</comment>
<evidence type="ECO:0000256" key="1">
    <source>
        <dbReference type="ARBA" id="ARBA00004196"/>
    </source>
</evidence>
<dbReference type="OrthoDB" id="6196975at2"/>
<comment type="caution">
    <text evidence="5">The sequence shown here is derived from an EMBL/GenBank/DDBJ whole genome shotgun (WGS) entry which is preliminary data.</text>
</comment>
<reference evidence="5 6" key="1">
    <citation type="submission" date="2018-07" db="EMBL/GenBank/DDBJ databases">
        <title>Lottiidibacillus patelloidae gen. nov., sp. nov., isolated from the intestinal tract of a marine limpet and the reclassification of B. taeanensis BH030017T, B. algicola KMM 3737T and B. hwajinpoensis SW-72T as genus Lottiidibacillus.</title>
        <authorList>
            <person name="Liu R."/>
            <person name="Huang Z."/>
        </authorList>
    </citation>
    <scope>NUCLEOTIDE SEQUENCE [LARGE SCALE GENOMIC DNA]</scope>
    <source>
        <strain evidence="5 6">BH030017</strain>
    </source>
</reference>
<dbReference type="CDD" id="cd01536">
    <property type="entry name" value="PBP1_ABC_sugar_binding-like"/>
    <property type="match status" value="1"/>
</dbReference>
<name>A0A366XWD1_9BACI</name>
<accession>A0A366XWD1</accession>
<keyword evidence="3" id="KW-0732">Signal</keyword>
<dbReference type="SUPFAM" id="SSF53822">
    <property type="entry name" value="Periplasmic binding protein-like I"/>
    <property type="match status" value="1"/>
</dbReference>
<dbReference type="GO" id="GO:0030313">
    <property type="term" value="C:cell envelope"/>
    <property type="evidence" value="ECO:0007669"/>
    <property type="project" value="UniProtKB-SubCell"/>
</dbReference>
<dbReference type="PANTHER" id="PTHR46847">
    <property type="entry name" value="D-ALLOSE-BINDING PERIPLASMIC PROTEIN-RELATED"/>
    <property type="match status" value="1"/>
</dbReference>
<comment type="subcellular location">
    <subcellularLocation>
        <location evidence="1">Cell envelope</location>
    </subcellularLocation>
</comment>
<dbReference type="GO" id="GO:0030246">
    <property type="term" value="F:carbohydrate binding"/>
    <property type="evidence" value="ECO:0007669"/>
    <property type="project" value="UniProtKB-ARBA"/>
</dbReference>
<dbReference type="EMBL" id="QOCW01000020">
    <property type="protein sequence ID" value="RBW68453.1"/>
    <property type="molecule type" value="Genomic_DNA"/>
</dbReference>
<dbReference type="Pfam" id="PF13407">
    <property type="entry name" value="Peripla_BP_4"/>
    <property type="match status" value="1"/>
</dbReference>
<evidence type="ECO:0000256" key="2">
    <source>
        <dbReference type="ARBA" id="ARBA00007639"/>
    </source>
</evidence>
<evidence type="ECO:0000259" key="4">
    <source>
        <dbReference type="Pfam" id="PF13407"/>
    </source>
</evidence>
<dbReference type="AlphaFoldDB" id="A0A366XWD1"/>
<evidence type="ECO:0000256" key="3">
    <source>
        <dbReference type="ARBA" id="ARBA00022729"/>
    </source>
</evidence>
<organism evidence="5 6">
    <name type="scientific">Bacillus taeanensis</name>
    <dbReference type="NCBI Taxonomy" id="273032"/>
    <lineage>
        <taxon>Bacteria</taxon>
        <taxon>Bacillati</taxon>
        <taxon>Bacillota</taxon>
        <taxon>Bacilli</taxon>
        <taxon>Bacillales</taxon>
        <taxon>Bacillaceae</taxon>
        <taxon>Bacillus</taxon>
    </lineage>
</organism>
<dbReference type="RefSeq" id="WP_113807201.1">
    <property type="nucleotide sequence ID" value="NZ_QOCW01000020.1"/>
</dbReference>
<dbReference type="PANTHER" id="PTHR46847:SF1">
    <property type="entry name" value="D-ALLOSE-BINDING PERIPLASMIC PROTEIN-RELATED"/>
    <property type="match status" value="1"/>
</dbReference>
<dbReference type="Gene3D" id="3.40.50.2300">
    <property type="match status" value="2"/>
</dbReference>
<keyword evidence="6" id="KW-1185">Reference proteome</keyword>
<evidence type="ECO:0000313" key="6">
    <source>
        <dbReference type="Proteomes" id="UP000253314"/>
    </source>
</evidence>
<dbReference type="Proteomes" id="UP000253314">
    <property type="component" value="Unassembled WGS sequence"/>
</dbReference>
<dbReference type="InterPro" id="IPR025997">
    <property type="entry name" value="SBP_2_dom"/>
</dbReference>
<proteinExistence type="inferred from homology"/>
<protein>
    <submittedName>
        <fullName evidence="5">Sugar ABC transporter substrate-binding protein</fullName>
    </submittedName>
</protein>